<reference evidence="1 2" key="1">
    <citation type="submission" date="2016-04" db="EMBL/GenBank/DDBJ databases">
        <title>Complete genome sequence and analysis of deep-sea sediment isolate, Amycolatopsis sp. WP1.</title>
        <authorList>
            <person name="Wang H."/>
            <person name="Chen S."/>
            <person name="Wu Q."/>
        </authorList>
    </citation>
    <scope>NUCLEOTIDE SEQUENCE [LARGE SCALE GENOMIC DNA]</scope>
    <source>
        <strain evidence="1 2">WP1</strain>
    </source>
</reference>
<evidence type="ECO:0008006" key="3">
    <source>
        <dbReference type="Google" id="ProtNLM"/>
    </source>
</evidence>
<dbReference type="RefSeq" id="WP_113696366.1">
    <property type="nucleotide sequence ID" value="NZ_CP015163.1"/>
</dbReference>
<dbReference type="AlphaFoldDB" id="A0A344LGY7"/>
<dbReference type="OrthoDB" id="3540132at2"/>
<gene>
    <name evidence="1" type="ORF">A4R43_36700</name>
</gene>
<keyword evidence="2" id="KW-1185">Reference proteome</keyword>
<dbReference type="EMBL" id="CP015163">
    <property type="protein sequence ID" value="AXB47311.1"/>
    <property type="molecule type" value="Genomic_DNA"/>
</dbReference>
<evidence type="ECO:0000313" key="2">
    <source>
        <dbReference type="Proteomes" id="UP000250434"/>
    </source>
</evidence>
<organism evidence="1 2">
    <name type="scientific">Amycolatopsis albispora</name>
    <dbReference type="NCBI Taxonomy" id="1804986"/>
    <lineage>
        <taxon>Bacteria</taxon>
        <taxon>Bacillati</taxon>
        <taxon>Actinomycetota</taxon>
        <taxon>Actinomycetes</taxon>
        <taxon>Pseudonocardiales</taxon>
        <taxon>Pseudonocardiaceae</taxon>
        <taxon>Amycolatopsis</taxon>
    </lineage>
</organism>
<name>A0A344LGY7_9PSEU</name>
<dbReference type="Proteomes" id="UP000250434">
    <property type="component" value="Chromosome"/>
</dbReference>
<protein>
    <recommendedName>
        <fullName evidence="3">Phage tail protein</fullName>
    </recommendedName>
</protein>
<proteinExistence type="predicted"/>
<sequence length="196" mass="21091">MATTFEPGNVLMGPCEVYYGLQGLNTLEPASGAINEAPAASAWDHMGGTLGDVTLLVQPTFTPLTIDQIPDEADQQMTGRVISLAIPLAEVTLKNLARASMGTYSGTPETGENFKLTSGPQAFRQPAVKLLMDGFAPDPSGLFRRRRLVLRKTKNTGGLSLVYGKATQQTLANVFNVFYFKKDIEPLEAWDAPLAA</sequence>
<evidence type="ECO:0000313" key="1">
    <source>
        <dbReference type="EMBL" id="AXB47311.1"/>
    </source>
</evidence>
<dbReference type="KEGG" id="aab:A4R43_36700"/>
<accession>A0A344LGY7</accession>